<evidence type="ECO:0000313" key="3">
    <source>
        <dbReference type="Proteomes" id="UP000707206"/>
    </source>
</evidence>
<dbReference type="Gene3D" id="3.30.750.24">
    <property type="entry name" value="STAS domain"/>
    <property type="match status" value="1"/>
</dbReference>
<dbReference type="InterPro" id="IPR002645">
    <property type="entry name" value="STAS_dom"/>
</dbReference>
<comment type="caution">
    <text evidence="2">The sequence shown here is derived from an EMBL/GenBank/DDBJ whole genome shotgun (WGS) entry which is preliminary data.</text>
</comment>
<proteinExistence type="predicted"/>
<name>A0A967AXV1_9FLAO</name>
<evidence type="ECO:0000259" key="1">
    <source>
        <dbReference type="PROSITE" id="PS50801"/>
    </source>
</evidence>
<dbReference type="PROSITE" id="PS50801">
    <property type="entry name" value="STAS"/>
    <property type="match status" value="1"/>
</dbReference>
<protein>
    <submittedName>
        <fullName evidence="2">STAS domain-containing protein</fullName>
    </submittedName>
</protein>
<dbReference type="AlphaFoldDB" id="A0A967AXV1"/>
<dbReference type="Pfam" id="PF01740">
    <property type="entry name" value="STAS"/>
    <property type="match status" value="1"/>
</dbReference>
<dbReference type="EMBL" id="VIKU02000001">
    <property type="protein sequence ID" value="NHF58571.1"/>
    <property type="molecule type" value="Genomic_DNA"/>
</dbReference>
<sequence length="100" mass="11685">MALQITETHGMFQVLGSLSAETSRTLHSHILRYLHERSQIILNLEKIKDMDASAAYMLQRLYRYAMRNNCILIIIGQENERILPAMHKTRTSYILSHDRV</sequence>
<dbReference type="SUPFAM" id="SSF52091">
    <property type="entry name" value="SpoIIaa-like"/>
    <property type="match status" value="1"/>
</dbReference>
<feature type="domain" description="STAS" evidence="1">
    <location>
        <begin position="1"/>
        <end position="100"/>
    </location>
</feature>
<evidence type="ECO:0000313" key="2">
    <source>
        <dbReference type="EMBL" id="NHF58571.1"/>
    </source>
</evidence>
<reference evidence="2" key="2">
    <citation type="submission" date="2020-03" db="EMBL/GenBank/DDBJ databases">
        <title>Flavobacteriaceae bacterium strain TP-CH-4, a member of the family Flavobacteriaceae isolated from a deep-sea seamount.</title>
        <authorList>
            <person name="Zhang D.-C."/>
        </authorList>
    </citation>
    <scope>NUCLEOTIDE SEQUENCE</scope>
    <source>
        <strain evidence="2">TP-CH-4</strain>
    </source>
</reference>
<dbReference type="RefSeq" id="WP_152573057.1">
    <property type="nucleotide sequence ID" value="NZ_VIKU02000001.1"/>
</dbReference>
<reference evidence="2" key="1">
    <citation type="submission" date="2019-07" db="EMBL/GenBank/DDBJ databases">
        <authorList>
            <person name="De-Chao Zhang Q."/>
        </authorList>
    </citation>
    <scope>NUCLEOTIDE SEQUENCE</scope>
    <source>
        <strain evidence="2">TP-CH-4</strain>
    </source>
</reference>
<organism evidence="2 3">
    <name type="scientific">Pelagihabitans pacificus</name>
    <dbReference type="NCBI Taxonomy" id="2696054"/>
    <lineage>
        <taxon>Bacteria</taxon>
        <taxon>Pseudomonadati</taxon>
        <taxon>Bacteroidota</taxon>
        <taxon>Flavobacteriia</taxon>
        <taxon>Flavobacteriales</taxon>
        <taxon>Flavobacteriaceae</taxon>
        <taxon>Pelagihabitans</taxon>
    </lineage>
</organism>
<gene>
    <name evidence="2" type="ORF">FK220_004430</name>
</gene>
<keyword evidence="3" id="KW-1185">Reference proteome</keyword>
<accession>A0A967AXV1</accession>
<dbReference type="InterPro" id="IPR036513">
    <property type="entry name" value="STAS_dom_sf"/>
</dbReference>
<dbReference type="Proteomes" id="UP000707206">
    <property type="component" value="Unassembled WGS sequence"/>
</dbReference>